<organism evidence="3 4">
    <name type="scientific">Reinekea marina</name>
    <dbReference type="NCBI Taxonomy" id="1310421"/>
    <lineage>
        <taxon>Bacteria</taxon>
        <taxon>Pseudomonadati</taxon>
        <taxon>Pseudomonadota</taxon>
        <taxon>Gammaproteobacteria</taxon>
        <taxon>Oceanospirillales</taxon>
        <taxon>Saccharospirillaceae</taxon>
        <taxon>Reinekea</taxon>
    </lineage>
</organism>
<reference evidence="4" key="1">
    <citation type="journal article" date="2019" name="Int. J. Syst. Evol. Microbiol.">
        <title>The Global Catalogue of Microorganisms (GCM) 10K type strain sequencing project: providing services to taxonomists for standard genome sequencing and annotation.</title>
        <authorList>
            <consortium name="The Broad Institute Genomics Platform"/>
            <consortium name="The Broad Institute Genome Sequencing Center for Infectious Disease"/>
            <person name="Wu L."/>
            <person name="Ma J."/>
        </authorList>
    </citation>
    <scope>NUCLEOTIDE SEQUENCE [LARGE SCALE GENOMIC DNA]</scope>
    <source>
        <strain evidence="4">CECT 8288</strain>
    </source>
</reference>
<dbReference type="RefSeq" id="WP_290280520.1">
    <property type="nucleotide sequence ID" value="NZ_JAUFQI010000001.1"/>
</dbReference>
<feature type="domain" description="Ice-binding protein C-terminal" evidence="2">
    <location>
        <begin position="236"/>
        <end position="258"/>
    </location>
</feature>
<sequence length="265" mass="28372">MNSKWIKGLVAASTLGLALQANAGMFGTDVTISDKNHSGTNWWSDREDQEVEPGMVANQVWDLEGTFVDGNVLTLVGGYDFVNGEGEGNGHFDSGDLFLSTGTPLYGDIHRGGSNGNLSEKNKYGYNYVLDLDFTTGSFDILAIDEDTDVLGAWYQQNEGSSPWRYEDGGKKVGSGSLSVQSGLTDRETGFAGGDHYAMSLDLTELYAQLGESTTFYSHFTMGCGNDNLMGNWTVVPEPATFALFGMGVFGLLIARRKGGSAAVA</sequence>
<evidence type="ECO:0000313" key="4">
    <source>
        <dbReference type="Proteomes" id="UP001595710"/>
    </source>
</evidence>
<dbReference type="Pfam" id="PF07589">
    <property type="entry name" value="PEP-CTERM"/>
    <property type="match status" value="1"/>
</dbReference>
<feature type="signal peptide" evidence="1">
    <location>
        <begin position="1"/>
        <end position="23"/>
    </location>
</feature>
<keyword evidence="4" id="KW-1185">Reference proteome</keyword>
<proteinExistence type="predicted"/>
<keyword evidence="1" id="KW-0732">Signal</keyword>
<dbReference type="InterPro" id="IPR013424">
    <property type="entry name" value="Ice-binding_C"/>
</dbReference>
<feature type="chain" id="PRO_5045770020" evidence="1">
    <location>
        <begin position="24"/>
        <end position="265"/>
    </location>
</feature>
<name>A0ABV7WV55_9GAMM</name>
<comment type="caution">
    <text evidence="3">The sequence shown here is derived from an EMBL/GenBank/DDBJ whole genome shotgun (WGS) entry which is preliminary data.</text>
</comment>
<dbReference type="EMBL" id="JBHRYN010000015">
    <property type="protein sequence ID" value="MFC3702691.1"/>
    <property type="molecule type" value="Genomic_DNA"/>
</dbReference>
<accession>A0ABV7WV55</accession>
<evidence type="ECO:0000259" key="2">
    <source>
        <dbReference type="Pfam" id="PF07589"/>
    </source>
</evidence>
<evidence type="ECO:0000256" key="1">
    <source>
        <dbReference type="SAM" id="SignalP"/>
    </source>
</evidence>
<dbReference type="Proteomes" id="UP001595710">
    <property type="component" value="Unassembled WGS sequence"/>
</dbReference>
<evidence type="ECO:0000313" key="3">
    <source>
        <dbReference type="EMBL" id="MFC3702691.1"/>
    </source>
</evidence>
<gene>
    <name evidence="3" type="ORF">ACFOND_13685</name>
</gene>
<protein>
    <submittedName>
        <fullName evidence="3">PEP-CTERM sorting domain-containing protein</fullName>
    </submittedName>
</protein>
<dbReference type="NCBIfam" id="TIGR02595">
    <property type="entry name" value="PEP_CTERM"/>
    <property type="match status" value="1"/>
</dbReference>